<dbReference type="OrthoDB" id="120822at2157"/>
<comment type="similarity">
    <text evidence="5">Belongs to the archaeal SPP-like hydrolase family.</text>
</comment>
<accession>A0A482Y9G4</accession>
<keyword evidence="2 5" id="KW-0378">Hydrolase</keyword>
<dbReference type="GO" id="GO:0005829">
    <property type="term" value="C:cytosol"/>
    <property type="evidence" value="ECO:0007669"/>
    <property type="project" value="TreeGrafter"/>
</dbReference>
<feature type="binding site" evidence="5">
    <location>
        <position position="180"/>
    </location>
    <ligand>
        <name>Mg(2+)</name>
        <dbReference type="ChEBI" id="CHEBI:18420"/>
    </ligand>
</feature>
<comment type="function">
    <text evidence="5">Catalyzes the dephosphorylation of 2-phosphoglycolate.</text>
</comment>
<keyword evidence="1 5" id="KW-0479">Metal-binding</keyword>
<dbReference type="SUPFAM" id="SSF56784">
    <property type="entry name" value="HAD-like"/>
    <property type="match status" value="1"/>
</dbReference>
<dbReference type="Pfam" id="PF08282">
    <property type="entry name" value="Hydrolase_3"/>
    <property type="match status" value="1"/>
</dbReference>
<sequence>MTADPPLVLDVDGTLTRPQGWGIDPRVFDPLREWDAPVVIATGKAFPYPVALCHFIGIPELVVAENGGVVYTGDDVFFTADREAAQAVTEEYRAAGYDLGWGDEDTVNRWRETEIAVNLEQPLEPLREIAAKHGLEVIDTGYAYHVKDTNPNKGAGLETIAEQTSIDLEDCVAIGDSVNDVSTFEAVDRGFAVNNADESAKAAADEVLDEVHADGTLAVLERVRGTR</sequence>
<keyword evidence="3 5" id="KW-0460">Magnesium</keyword>
<gene>
    <name evidence="6" type="ORF">BDK88_2382</name>
</gene>
<proteinExistence type="inferred from homology"/>
<dbReference type="GO" id="GO:0000287">
    <property type="term" value="F:magnesium ion binding"/>
    <property type="evidence" value="ECO:0007669"/>
    <property type="project" value="InterPro"/>
</dbReference>
<dbReference type="EC" id="3.1.3.18" evidence="5"/>
<dbReference type="PANTHER" id="PTHR10000:SF8">
    <property type="entry name" value="HAD SUPERFAMILY HYDROLASE-LIKE, TYPE 3"/>
    <property type="match status" value="1"/>
</dbReference>
<dbReference type="CDD" id="cd07514">
    <property type="entry name" value="HAD_Pase"/>
    <property type="match status" value="1"/>
</dbReference>
<feature type="binding site" evidence="5">
    <location>
        <position position="10"/>
    </location>
    <ligand>
        <name>Mg(2+)</name>
        <dbReference type="ChEBI" id="CHEBI:18420"/>
    </ligand>
</feature>
<organism evidence="6 7">
    <name type="scientific">Natrinema hispanicum</name>
    <dbReference type="NCBI Taxonomy" id="392421"/>
    <lineage>
        <taxon>Archaea</taxon>
        <taxon>Methanobacteriati</taxon>
        <taxon>Methanobacteriota</taxon>
        <taxon>Stenosarchaea group</taxon>
        <taxon>Halobacteria</taxon>
        <taxon>Halobacteriales</taxon>
        <taxon>Natrialbaceae</taxon>
        <taxon>Natrinema</taxon>
    </lineage>
</organism>
<dbReference type="GO" id="GO:0008967">
    <property type="term" value="F:phosphoglycolate phosphatase activity"/>
    <property type="evidence" value="ECO:0007669"/>
    <property type="project" value="UniProtKB-UniRule"/>
</dbReference>
<dbReference type="Gene3D" id="3.40.50.1000">
    <property type="entry name" value="HAD superfamily/HAD-like"/>
    <property type="match status" value="1"/>
</dbReference>
<dbReference type="EMBL" id="SHMP01000004">
    <property type="protein sequence ID" value="RZV11146.1"/>
    <property type="molecule type" value="Genomic_DNA"/>
</dbReference>
<dbReference type="PANTHER" id="PTHR10000">
    <property type="entry name" value="PHOSPHOSERINE PHOSPHATASE"/>
    <property type="match status" value="1"/>
</dbReference>
<dbReference type="Proteomes" id="UP000291097">
    <property type="component" value="Unassembled WGS sequence"/>
</dbReference>
<feature type="binding site" evidence="5">
    <location>
        <position position="12"/>
    </location>
    <ligand>
        <name>Mg(2+)</name>
        <dbReference type="ChEBI" id="CHEBI:18420"/>
    </ligand>
</feature>
<dbReference type="Gene3D" id="3.90.1070.10">
    <property type="match status" value="1"/>
</dbReference>
<reference evidence="6 7" key="1">
    <citation type="submission" date="2019-02" db="EMBL/GenBank/DDBJ databases">
        <title>Genomic Encyclopedia of Archaeal and Bacterial Type Strains, Phase II (KMG-II): from individual species to whole genera.</title>
        <authorList>
            <person name="Goeker M."/>
        </authorList>
    </citation>
    <scope>NUCLEOTIDE SEQUENCE [LARGE SCALE GENOMIC DNA]</scope>
    <source>
        <strain evidence="6 7">DSM 18328</strain>
    </source>
</reference>
<dbReference type="InterPro" id="IPR036412">
    <property type="entry name" value="HAD-like_sf"/>
</dbReference>
<dbReference type="RefSeq" id="WP_130500513.1">
    <property type="nucleotide sequence ID" value="NZ_SHMP01000004.1"/>
</dbReference>
<keyword evidence="4 5" id="KW-0119">Carbohydrate metabolism</keyword>
<feature type="binding site" evidence="5">
    <location>
        <position position="153"/>
    </location>
    <ligand>
        <name>substrate</name>
    </ligand>
</feature>
<dbReference type="NCBIfam" id="TIGR01484">
    <property type="entry name" value="HAD-SF-IIB"/>
    <property type="match status" value="1"/>
</dbReference>
<comment type="cofactor">
    <cofactor evidence="5">
        <name>Mg(2+)</name>
        <dbReference type="ChEBI" id="CHEBI:18420"/>
    </cofactor>
</comment>
<evidence type="ECO:0000313" key="7">
    <source>
        <dbReference type="Proteomes" id="UP000291097"/>
    </source>
</evidence>
<comment type="catalytic activity">
    <reaction evidence="5">
        <text>2-phosphoglycolate + H2O = glycolate + phosphate</text>
        <dbReference type="Rhea" id="RHEA:14369"/>
        <dbReference type="ChEBI" id="CHEBI:15377"/>
        <dbReference type="ChEBI" id="CHEBI:29805"/>
        <dbReference type="ChEBI" id="CHEBI:43474"/>
        <dbReference type="ChEBI" id="CHEBI:58033"/>
        <dbReference type="EC" id="3.1.3.18"/>
    </reaction>
</comment>
<dbReference type="InterPro" id="IPR023214">
    <property type="entry name" value="HAD_sf"/>
</dbReference>
<feature type="binding site" evidence="5">
    <location>
        <position position="176"/>
    </location>
    <ligand>
        <name>Mg(2+)</name>
        <dbReference type="ChEBI" id="CHEBI:18420"/>
    </ligand>
</feature>
<dbReference type="InterPro" id="IPR006382">
    <property type="entry name" value="PGPase"/>
</dbReference>
<dbReference type="InterPro" id="IPR006379">
    <property type="entry name" value="HAD-SF_hydro_IIB"/>
</dbReference>
<protein>
    <recommendedName>
        <fullName evidence="5">Phosphoglycolate phosphatase</fullName>
        <shortName evidence="5">PGP</shortName>
        <shortName evidence="5">PGPase</shortName>
        <ecNumber evidence="5">3.1.3.18</ecNumber>
    </recommendedName>
</protein>
<evidence type="ECO:0000256" key="3">
    <source>
        <dbReference type="ARBA" id="ARBA00022842"/>
    </source>
</evidence>
<evidence type="ECO:0000313" key="6">
    <source>
        <dbReference type="EMBL" id="RZV11146.1"/>
    </source>
</evidence>
<name>A0A482Y9G4_9EURY</name>
<evidence type="ECO:0000256" key="4">
    <source>
        <dbReference type="ARBA" id="ARBA00023277"/>
    </source>
</evidence>
<evidence type="ECO:0000256" key="1">
    <source>
        <dbReference type="ARBA" id="ARBA00022723"/>
    </source>
</evidence>
<comment type="caution">
    <text evidence="6">The sequence shown here is derived from an EMBL/GenBank/DDBJ whole genome shotgun (WGS) entry which is preliminary data.</text>
</comment>
<evidence type="ECO:0000256" key="2">
    <source>
        <dbReference type="ARBA" id="ARBA00022801"/>
    </source>
</evidence>
<evidence type="ECO:0000256" key="5">
    <source>
        <dbReference type="HAMAP-Rule" id="MF_01419"/>
    </source>
</evidence>
<feature type="active site" description="Nucleophile" evidence="5">
    <location>
        <position position="10"/>
    </location>
</feature>
<dbReference type="AlphaFoldDB" id="A0A482Y9G4"/>
<dbReference type="HAMAP" id="MF_01419">
    <property type="entry name" value="GPH_hydrolase_arch"/>
    <property type="match status" value="1"/>
</dbReference>